<comment type="caution">
    <text evidence="1">The sequence shown here is derived from an EMBL/GenBank/DDBJ whole genome shotgun (WGS) entry which is preliminary data.</text>
</comment>
<dbReference type="EMBL" id="SNWM01000005">
    <property type="protein sequence ID" value="TDO19996.1"/>
    <property type="molecule type" value="Genomic_DNA"/>
</dbReference>
<accession>A0A4R6IE48</accession>
<gene>
    <name evidence="1" type="ORF">CLV32_3752</name>
</gene>
<protein>
    <submittedName>
        <fullName evidence="1">Uncharacterized protein</fullName>
    </submittedName>
</protein>
<name>A0A4R6IE48_9SPHI</name>
<dbReference type="AlphaFoldDB" id="A0A4R6IE48"/>
<evidence type="ECO:0000313" key="2">
    <source>
        <dbReference type="Proteomes" id="UP000295499"/>
    </source>
</evidence>
<dbReference type="Proteomes" id="UP000295499">
    <property type="component" value="Unassembled WGS sequence"/>
</dbReference>
<evidence type="ECO:0000313" key="1">
    <source>
        <dbReference type="EMBL" id="TDO19996.1"/>
    </source>
</evidence>
<sequence length="34" mass="3817">MAPLEVVENVKYRLIANDEGSSYVFALVPIAFNF</sequence>
<reference evidence="1 2" key="1">
    <citation type="submission" date="2019-03" db="EMBL/GenBank/DDBJ databases">
        <title>Genomic Encyclopedia of Archaeal and Bacterial Type Strains, Phase II (KMG-II): from individual species to whole genera.</title>
        <authorList>
            <person name="Goeker M."/>
        </authorList>
    </citation>
    <scope>NUCLEOTIDE SEQUENCE [LARGE SCALE GENOMIC DNA]</scope>
    <source>
        <strain evidence="1 2">DSM 19034</strain>
    </source>
</reference>
<organism evidence="1 2">
    <name type="scientific">Pedobacter duraquae</name>
    <dbReference type="NCBI Taxonomy" id="425511"/>
    <lineage>
        <taxon>Bacteria</taxon>
        <taxon>Pseudomonadati</taxon>
        <taxon>Bacteroidota</taxon>
        <taxon>Sphingobacteriia</taxon>
        <taxon>Sphingobacteriales</taxon>
        <taxon>Sphingobacteriaceae</taxon>
        <taxon>Pedobacter</taxon>
    </lineage>
</organism>
<proteinExistence type="predicted"/>
<keyword evidence="2" id="KW-1185">Reference proteome</keyword>